<dbReference type="InterPro" id="IPR008271">
    <property type="entry name" value="Ser/Thr_kinase_AS"/>
</dbReference>
<evidence type="ECO:0000313" key="5">
    <source>
        <dbReference type="EnsemblMetazoa" id="ISCW006007-PA"/>
    </source>
</evidence>
<evidence type="ECO:0000259" key="3">
    <source>
        <dbReference type="PROSITE" id="PS50011"/>
    </source>
</evidence>
<keyword evidence="1" id="KW-0547">Nucleotide-binding</keyword>
<dbReference type="SUPFAM" id="SSF56112">
    <property type="entry name" value="Protein kinase-like (PK-like)"/>
    <property type="match status" value="1"/>
</dbReference>
<keyword evidence="2" id="KW-0067">ATP-binding</keyword>
<dbReference type="InterPro" id="IPR000719">
    <property type="entry name" value="Prot_kinase_dom"/>
</dbReference>
<dbReference type="PANTHER" id="PTHR24346">
    <property type="entry name" value="MAP/MICROTUBULE AFFINITY-REGULATING KINASE"/>
    <property type="match status" value="1"/>
</dbReference>
<dbReference type="VEuPathDB" id="VectorBase:ISCP_031328"/>
<feature type="non-terminal residue" evidence="4">
    <location>
        <position position="1"/>
    </location>
</feature>
<dbReference type="PANTHER" id="PTHR24346:SF51">
    <property type="entry name" value="PAS DOMAIN-CONTAINING SERINE_THREONINE-PROTEIN KINASE"/>
    <property type="match status" value="1"/>
</dbReference>
<reference evidence="5" key="2">
    <citation type="submission" date="2020-05" db="UniProtKB">
        <authorList>
            <consortium name="EnsemblMetazoa"/>
        </authorList>
    </citation>
    <scope>IDENTIFICATION</scope>
    <source>
        <strain evidence="5">wikel</strain>
    </source>
</reference>
<reference evidence="4 6" key="1">
    <citation type="submission" date="2008-03" db="EMBL/GenBank/DDBJ databases">
        <title>Annotation of Ixodes scapularis.</title>
        <authorList>
            <consortium name="Ixodes scapularis Genome Project Consortium"/>
            <person name="Caler E."/>
            <person name="Hannick L.I."/>
            <person name="Bidwell S."/>
            <person name="Joardar V."/>
            <person name="Thiagarajan M."/>
            <person name="Amedeo P."/>
            <person name="Galinsky K.J."/>
            <person name="Schobel S."/>
            <person name="Inman J."/>
            <person name="Hostetler J."/>
            <person name="Miller J."/>
            <person name="Hammond M."/>
            <person name="Megy K."/>
            <person name="Lawson D."/>
            <person name="Kodira C."/>
            <person name="Sutton G."/>
            <person name="Meyer J."/>
            <person name="Hill C.A."/>
            <person name="Birren B."/>
            <person name="Nene V."/>
            <person name="Collins F."/>
            <person name="Alarcon-Chaidez F."/>
            <person name="Wikel S."/>
            <person name="Strausberg R."/>
        </authorList>
    </citation>
    <scope>NUCLEOTIDE SEQUENCE [LARGE SCALE GENOMIC DNA]</scope>
    <source>
        <strain evidence="6">Wikel</strain>
        <strain evidence="4">Wikel colony</strain>
    </source>
</reference>
<dbReference type="Proteomes" id="UP000001555">
    <property type="component" value="Unassembled WGS sequence"/>
</dbReference>
<dbReference type="PROSITE" id="PS50011">
    <property type="entry name" value="PROTEIN_KINASE_DOM"/>
    <property type="match status" value="1"/>
</dbReference>
<dbReference type="InterPro" id="IPR011009">
    <property type="entry name" value="Kinase-like_dom_sf"/>
</dbReference>
<gene>
    <name evidence="4" type="ORF">IscW_ISCW006007</name>
</gene>
<dbReference type="OrthoDB" id="10252171at2759"/>
<evidence type="ECO:0000313" key="6">
    <source>
        <dbReference type="Proteomes" id="UP000001555"/>
    </source>
</evidence>
<dbReference type="Pfam" id="PF00069">
    <property type="entry name" value="Pkinase"/>
    <property type="match status" value="1"/>
</dbReference>
<dbReference type="GO" id="GO:0005524">
    <property type="term" value="F:ATP binding"/>
    <property type="evidence" value="ECO:0007669"/>
    <property type="project" value="UniProtKB-KW"/>
</dbReference>
<keyword evidence="4" id="KW-0418">Kinase</keyword>
<keyword evidence="6" id="KW-1185">Reference proteome</keyword>
<name>B7PLZ0_IXOSC</name>
<feature type="domain" description="Protein kinase" evidence="3">
    <location>
        <begin position="1"/>
        <end position="168"/>
    </location>
</feature>
<dbReference type="EnsemblMetazoa" id="ISCW006007-RA">
    <property type="protein sequence ID" value="ISCW006007-PA"/>
    <property type="gene ID" value="ISCW006007"/>
</dbReference>
<evidence type="ECO:0000313" key="4">
    <source>
        <dbReference type="EMBL" id="EEC07612.1"/>
    </source>
</evidence>
<keyword evidence="4" id="KW-0808">Transferase</keyword>
<dbReference type="EC" id="2.7.11.1" evidence="4"/>
<dbReference type="GO" id="GO:0004674">
    <property type="term" value="F:protein serine/threonine kinase activity"/>
    <property type="evidence" value="ECO:0007669"/>
    <property type="project" value="UniProtKB-KW"/>
</dbReference>
<dbReference type="VEuPathDB" id="VectorBase:ISCW006007"/>
<accession>B7PLZ0</accession>
<keyword evidence="4" id="KW-0723">Serine/threonine-protein kinase</keyword>
<dbReference type="PROSITE" id="PS00108">
    <property type="entry name" value="PROTEIN_KINASE_ST"/>
    <property type="match status" value="1"/>
</dbReference>
<dbReference type="EMBL" id="ABJB010270181">
    <property type="status" value="NOT_ANNOTATED_CDS"/>
    <property type="molecule type" value="Genomic_DNA"/>
</dbReference>
<dbReference type="EMBL" id="DS744318">
    <property type="protein sequence ID" value="EEC07612.1"/>
    <property type="molecule type" value="Genomic_DNA"/>
</dbReference>
<dbReference type="HOGENOM" id="CLU_000288_63_0_1"/>
<evidence type="ECO:0000256" key="2">
    <source>
        <dbReference type="ARBA" id="ARBA00022840"/>
    </source>
</evidence>
<dbReference type="PaxDb" id="6945-B7PLZ0"/>
<dbReference type="SMART" id="SM00220">
    <property type="entry name" value="S_TKc"/>
    <property type="match status" value="1"/>
</dbReference>
<dbReference type="Gene3D" id="3.30.200.20">
    <property type="entry name" value="Phosphorylase Kinase, domain 1"/>
    <property type="match status" value="1"/>
</dbReference>
<proteinExistence type="predicted"/>
<dbReference type="VEuPathDB" id="VectorBase:ISCI006007"/>
<evidence type="ECO:0000256" key="1">
    <source>
        <dbReference type="ARBA" id="ARBA00022741"/>
    </source>
</evidence>
<dbReference type="AlphaFoldDB" id="B7PLZ0"/>
<dbReference type="Gene3D" id="1.10.510.10">
    <property type="entry name" value="Transferase(Phosphotransferase) domain 1"/>
    <property type="match status" value="1"/>
</dbReference>
<protein>
    <submittedName>
        <fullName evidence="4 5">Serine/threonine protein kinase, putative</fullName>
        <ecNumber evidence="4">2.7.11.1</ecNumber>
    </submittedName>
</protein>
<organism>
    <name type="scientific">Ixodes scapularis</name>
    <name type="common">Black-legged tick</name>
    <name type="synonym">Deer tick</name>
    <dbReference type="NCBI Taxonomy" id="6945"/>
    <lineage>
        <taxon>Eukaryota</taxon>
        <taxon>Metazoa</taxon>
        <taxon>Ecdysozoa</taxon>
        <taxon>Arthropoda</taxon>
        <taxon>Chelicerata</taxon>
        <taxon>Arachnida</taxon>
        <taxon>Acari</taxon>
        <taxon>Parasitiformes</taxon>
        <taxon>Ixodida</taxon>
        <taxon>Ixodoidea</taxon>
        <taxon>Ixodidae</taxon>
        <taxon>Ixodinae</taxon>
        <taxon>Ixodes</taxon>
    </lineage>
</organism>
<dbReference type="STRING" id="6945.B7PLZ0"/>
<sequence length="168" mass="18734">EGSCGNGQGTSRVHLPSQVITKFIARARCMKRAGDGQSDWPGCAPGSELLTTLHHPNIVRVLDVFENAGHFQMVMEKHGAGMDLFEFIDRSPCLDEPLASYVVSALSYLHGLRVLHRDVKDENIILDECFHVKLIDFGSAAFMGPDRYFTTFCGTVEYCSPEVSQRRR</sequence>